<organism evidence="1 2">
    <name type="scientific">Portunus trituberculatus</name>
    <name type="common">Swimming crab</name>
    <name type="synonym">Neptunus trituberculatus</name>
    <dbReference type="NCBI Taxonomy" id="210409"/>
    <lineage>
        <taxon>Eukaryota</taxon>
        <taxon>Metazoa</taxon>
        <taxon>Ecdysozoa</taxon>
        <taxon>Arthropoda</taxon>
        <taxon>Crustacea</taxon>
        <taxon>Multicrustacea</taxon>
        <taxon>Malacostraca</taxon>
        <taxon>Eumalacostraca</taxon>
        <taxon>Eucarida</taxon>
        <taxon>Decapoda</taxon>
        <taxon>Pleocyemata</taxon>
        <taxon>Brachyura</taxon>
        <taxon>Eubrachyura</taxon>
        <taxon>Portunoidea</taxon>
        <taxon>Portunidae</taxon>
        <taxon>Portuninae</taxon>
        <taxon>Portunus</taxon>
    </lineage>
</organism>
<accession>A0A5B7K432</accession>
<sequence length="37" mass="4137">MCPQRNVLWLSTSVSGMYTVRSSLPGYSFSSHLTVFP</sequence>
<evidence type="ECO:0000313" key="2">
    <source>
        <dbReference type="Proteomes" id="UP000324222"/>
    </source>
</evidence>
<keyword evidence="2" id="KW-1185">Reference proteome</keyword>
<gene>
    <name evidence="1" type="ORF">E2C01_095385</name>
</gene>
<protein>
    <submittedName>
        <fullName evidence="1">Uncharacterized protein</fullName>
    </submittedName>
</protein>
<dbReference type="EMBL" id="VSRR010120616">
    <property type="protein sequence ID" value="MPC99938.1"/>
    <property type="molecule type" value="Genomic_DNA"/>
</dbReference>
<reference evidence="1 2" key="1">
    <citation type="submission" date="2019-05" db="EMBL/GenBank/DDBJ databases">
        <title>Another draft genome of Portunus trituberculatus and its Hox gene families provides insights of decapod evolution.</title>
        <authorList>
            <person name="Jeong J.-H."/>
            <person name="Song I."/>
            <person name="Kim S."/>
            <person name="Choi T."/>
            <person name="Kim D."/>
            <person name="Ryu S."/>
            <person name="Kim W."/>
        </authorList>
    </citation>
    <scope>NUCLEOTIDE SEQUENCE [LARGE SCALE GENOMIC DNA]</scope>
    <source>
        <tissue evidence="1">Muscle</tissue>
    </source>
</reference>
<evidence type="ECO:0000313" key="1">
    <source>
        <dbReference type="EMBL" id="MPC99938.1"/>
    </source>
</evidence>
<comment type="caution">
    <text evidence="1">The sequence shown here is derived from an EMBL/GenBank/DDBJ whole genome shotgun (WGS) entry which is preliminary data.</text>
</comment>
<dbReference type="Proteomes" id="UP000324222">
    <property type="component" value="Unassembled WGS sequence"/>
</dbReference>
<name>A0A5B7K432_PORTR</name>
<proteinExistence type="predicted"/>
<dbReference type="AlphaFoldDB" id="A0A5B7K432"/>